<name>A0ABV6C392_9ACTN</name>
<keyword evidence="2" id="KW-1185">Reference proteome</keyword>
<dbReference type="Proteomes" id="UP001589788">
    <property type="component" value="Unassembled WGS sequence"/>
</dbReference>
<gene>
    <name evidence="1" type="ORF">ACFFRE_08415</name>
</gene>
<proteinExistence type="predicted"/>
<evidence type="ECO:0000313" key="1">
    <source>
        <dbReference type="EMBL" id="MFC0082170.1"/>
    </source>
</evidence>
<reference evidence="1 2" key="1">
    <citation type="submission" date="2024-09" db="EMBL/GenBank/DDBJ databases">
        <authorList>
            <person name="Sun Q."/>
            <person name="Mori K."/>
        </authorList>
    </citation>
    <scope>NUCLEOTIDE SEQUENCE [LARGE SCALE GENOMIC DNA]</scope>
    <source>
        <strain evidence="1 2">JCM 15389</strain>
    </source>
</reference>
<protein>
    <submittedName>
        <fullName evidence="1">Uncharacterized protein</fullName>
    </submittedName>
</protein>
<organism evidence="1 2">
    <name type="scientific">Aciditerrimonas ferrireducens</name>
    <dbReference type="NCBI Taxonomy" id="667306"/>
    <lineage>
        <taxon>Bacteria</taxon>
        <taxon>Bacillati</taxon>
        <taxon>Actinomycetota</taxon>
        <taxon>Acidimicrobiia</taxon>
        <taxon>Acidimicrobiales</taxon>
        <taxon>Acidimicrobiaceae</taxon>
        <taxon>Aciditerrimonas</taxon>
    </lineage>
</organism>
<dbReference type="RefSeq" id="WP_377789642.1">
    <property type="nucleotide sequence ID" value="NZ_JBHLYQ010000077.1"/>
</dbReference>
<feature type="non-terminal residue" evidence="1">
    <location>
        <position position="1"/>
    </location>
</feature>
<comment type="caution">
    <text evidence="1">The sequence shown here is derived from an EMBL/GenBank/DDBJ whole genome shotgun (WGS) entry which is preliminary data.</text>
</comment>
<dbReference type="EMBL" id="JBHLYQ010000077">
    <property type="protein sequence ID" value="MFC0082170.1"/>
    <property type="molecule type" value="Genomic_DNA"/>
</dbReference>
<evidence type="ECO:0000313" key="2">
    <source>
        <dbReference type="Proteomes" id="UP001589788"/>
    </source>
</evidence>
<accession>A0ABV6C392</accession>
<sequence length="409" mass="39594">AAATVVVSDPAGPAVTGELTATSSTGRSRTVPLRVPSGRQVGIGLAGLVPGPWVSATVTLDRAGVAVGETVAGAAGWAAAPCVATTASTWYLPPGSTAGGDQLLVAVADPTATTAVVDTTLLRAGAGRLSPSSLQGVTVPAHGVVVESLDEVDVGDPSVAPVVSALSGTVVAAGVEVAQSGGASGVALLDGVPRPVRDWTVPMVTGEPAGAVTVPIVNPGPKTARVTVVARSVQGSEATGTLTVGPGEQELVPAGLLRAATAGGAGSLAVRSRNGEGVVVARRTSGSASFGAPQIGTVLGVPSRGAGTWLLPAVEAPATAPIGLGLVDLGRAPAQVEIEGTAPGQAAPSVLARLTVEPGAPLERLGSVPGDLGLVPTELQASQPVAVEIDPGGVGLYGVSVLPSQPVLP</sequence>